<evidence type="ECO:0008006" key="4">
    <source>
        <dbReference type="Google" id="ProtNLM"/>
    </source>
</evidence>
<keyword evidence="3" id="KW-1185">Reference proteome</keyword>
<dbReference type="Proteomes" id="UP000016648">
    <property type="component" value="Unassembled WGS sequence"/>
</dbReference>
<keyword evidence="1" id="KW-0812">Transmembrane</keyword>
<feature type="transmembrane region" description="Helical" evidence="1">
    <location>
        <begin position="39"/>
        <end position="60"/>
    </location>
</feature>
<accession>U2P4Z4</accession>
<organism evidence="2 3">
    <name type="scientific">Segatella baroniae F0067</name>
    <dbReference type="NCBI Taxonomy" id="1115809"/>
    <lineage>
        <taxon>Bacteria</taxon>
        <taxon>Pseudomonadati</taxon>
        <taxon>Bacteroidota</taxon>
        <taxon>Bacteroidia</taxon>
        <taxon>Bacteroidales</taxon>
        <taxon>Prevotellaceae</taxon>
        <taxon>Segatella</taxon>
    </lineage>
</organism>
<gene>
    <name evidence="2" type="ORF">HMPREF9135_1587</name>
</gene>
<dbReference type="AlphaFoldDB" id="U2P4Z4"/>
<evidence type="ECO:0000313" key="3">
    <source>
        <dbReference type="Proteomes" id="UP000016648"/>
    </source>
</evidence>
<protein>
    <recommendedName>
        <fullName evidence="4">MATE domain protein</fullName>
    </recommendedName>
</protein>
<comment type="caution">
    <text evidence="2">The sequence shown here is derived from an EMBL/GenBank/DDBJ whole genome shotgun (WGS) entry which is preliminary data.</text>
</comment>
<feature type="transmembrane region" description="Helical" evidence="1">
    <location>
        <begin position="81"/>
        <end position="103"/>
    </location>
</feature>
<reference evidence="2 3" key="1">
    <citation type="submission" date="2013-08" db="EMBL/GenBank/DDBJ databases">
        <authorList>
            <person name="Durkin A.S."/>
            <person name="Haft D.R."/>
            <person name="McCorrison J."/>
            <person name="Torralba M."/>
            <person name="Gillis M."/>
            <person name="Haft D.H."/>
            <person name="Methe B."/>
            <person name="Sutton G."/>
            <person name="Nelson K.E."/>
        </authorList>
    </citation>
    <scope>NUCLEOTIDE SEQUENCE [LARGE SCALE GENOMIC DNA]</scope>
    <source>
        <strain evidence="2 3">F0067</strain>
    </source>
</reference>
<name>U2P4Z4_9BACT</name>
<evidence type="ECO:0000256" key="1">
    <source>
        <dbReference type="SAM" id="Phobius"/>
    </source>
</evidence>
<keyword evidence="1" id="KW-1133">Transmembrane helix</keyword>
<proteinExistence type="predicted"/>
<sequence>MGGQPSSRHEGPATFPPCFFALVSNKRNFVHEMKRRDNYTFLTTAPVTRVILTMAVPTIISMTGSMPTQVCRKPWRANILASARCGLFFIPLIIILPNVWGIVGVEACQALSDACSFLLTIPIMAYTFKEFNTVKR</sequence>
<evidence type="ECO:0000313" key="2">
    <source>
        <dbReference type="EMBL" id="ERK38789.1"/>
    </source>
</evidence>
<dbReference type="EMBL" id="AWEY01000033">
    <property type="protein sequence ID" value="ERK38789.1"/>
    <property type="molecule type" value="Genomic_DNA"/>
</dbReference>
<dbReference type="PATRIC" id="fig|1115809.3.peg.1937"/>
<keyword evidence="1" id="KW-0472">Membrane</keyword>